<dbReference type="EMBL" id="HBUF01180727">
    <property type="protein sequence ID" value="CAG6655256.1"/>
    <property type="molecule type" value="Transcribed_RNA"/>
</dbReference>
<proteinExistence type="predicted"/>
<evidence type="ECO:0000256" key="1">
    <source>
        <dbReference type="SAM" id="Phobius"/>
    </source>
</evidence>
<keyword evidence="1" id="KW-0472">Membrane</keyword>
<protein>
    <submittedName>
        <fullName evidence="2">Uncharacterized protein</fullName>
    </submittedName>
</protein>
<reference evidence="2" key="1">
    <citation type="submission" date="2021-05" db="EMBL/GenBank/DDBJ databases">
        <authorList>
            <person name="Alioto T."/>
            <person name="Alioto T."/>
            <person name="Gomez Garrido J."/>
        </authorList>
    </citation>
    <scope>NUCLEOTIDE SEQUENCE</scope>
</reference>
<dbReference type="AlphaFoldDB" id="A0A8D8RUK9"/>
<dbReference type="EMBL" id="HBUF01180729">
    <property type="protein sequence ID" value="CAG6655258.1"/>
    <property type="molecule type" value="Transcribed_RNA"/>
</dbReference>
<keyword evidence="1" id="KW-1133">Transmembrane helix</keyword>
<keyword evidence="1" id="KW-0812">Transmembrane</keyword>
<evidence type="ECO:0000313" key="2">
    <source>
        <dbReference type="EMBL" id="CAG6655256.1"/>
    </source>
</evidence>
<dbReference type="EMBL" id="HBUF01180728">
    <property type="protein sequence ID" value="CAG6655257.1"/>
    <property type="molecule type" value="Transcribed_RNA"/>
</dbReference>
<accession>A0A8D8RUK9</accession>
<feature type="transmembrane region" description="Helical" evidence="1">
    <location>
        <begin position="12"/>
        <end position="33"/>
    </location>
</feature>
<dbReference type="EMBL" id="HBUF01180725">
    <property type="protein sequence ID" value="CAG6655254.1"/>
    <property type="molecule type" value="Transcribed_RNA"/>
</dbReference>
<organism evidence="2">
    <name type="scientific">Cacopsylla melanoneura</name>
    <dbReference type="NCBI Taxonomy" id="428564"/>
    <lineage>
        <taxon>Eukaryota</taxon>
        <taxon>Metazoa</taxon>
        <taxon>Ecdysozoa</taxon>
        <taxon>Arthropoda</taxon>
        <taxon>Hexapoda</taxon>
        <taxon>Insecta</taxon>
        <taxon>Pterygota</taxon>
        <taxon>Neoptera</taxon>
        <taxon>Paraneoptera</taxon>
        <taxon>Hemiptera</taxon>
        <taxon>Sternorrhyncha</taxon>
        <taxon>Psylloidea</taxon>
        <taxon>Psyllidae</taxon>
        <taxon>Psyllinae</taxon>
        <taxon>Cacopsylla</taxon>
    </lineage>
</organism>
<sequence length="165" mass="18890">MFPVLPFPVSVFFFSLIPYLNVFFFSTSIRLILYQLRFNLQQPLTLVRKQIFTFLGHQSIQQFLLCNSLFQRSSPCLVQIQVTAVSFPSSPHILVTVLSNVFVLQSCDQILQPCYFILAPCEISLTHDYSHCGKSLLCYQMMGITIILGANPHVLYISPKEFQLC</sequence>
<name>A0A8D8RUK9_9HEMI</name>